<name>A0A6J5M5P5_9CAUD</name>
<dbReference type="EMBL" id="LR796403">
    <property type="protein sequence ID" value="CAB4142058.1"/>
    <property type="molecule type" value="Genomic_DNA"/>
</dbReference>
<sequence length="78" mass="9009">MILLEMSRGEEMSEKQLKFEECLLEEATHIEMGGKVHKFIQSGNLHKVNSFAFLEAIHKDLLPKLGIKPLKEKEEETK</sequence>
<gene>
    <name evidence="1" type="ORF">UFOVP423_47</name>
</gene>
<protein>
    <submittedName>
        <fullName evidence="1">Uncharacterized protein</fullName>
    </submittedName>
</protein>
<evidence type="ECO:0000313" key="1">
    <source>
        <dbReference type="EMBL" id="CAB4142058.1"/>
    </source>
</evidence>
<accession>A0A6J5M5P5</accession>
<reference evidence="1" key="1">
    <citation type="submission" date="2020-04" db="EMBL/GenBank/DDBJ databases">
        <authorList>
            <person name="Chiriac C."/>
            <person name="Salcher M."/>
            <person name="Ghai R."/>
            <person name="Kavagutti S V."/>
        </authorList>
    </citation>
    <scope>NUCLEOTIDE SEQUENCE</scope>
</reference>
<proteinExistence type="predicted"/>
<organism evidence="1">
    <name type="scientific">uncultured Caudovirales phage</name>
    <dbReference type="NCBI Taxonomy" id="2100421"/>
    <lineage>
        <taxon>Viruses</taxon>
        <taxon>Duplodnaviria</taxon>
        <taxon>Heunggongvirae</taxon>
        <taxon>Uroviricota</taxon>
        <taxon>Caudoviricetes</taxon>
        <taxon>Peduoviridae</taxon>
        <taxon>Maltschvirus</taxon>
        <taxon>Maltschvirus maltsch</taxon>
    </lineage>
</organism>